<reference evidence="6 7" key="1">
    <citation type="submission" date="2021-07" db="EMBL/GenBank/DDBJ databases">
        <title>Flavobacterium WSW3-B6 sp.nov, isolated from seaweed.</title>
        <authorList>
            <person name="Muhammad N."/>
            <person name="Ho H."/>
            <person name="Lee Y.-J."/>
            <person name="Nguyen T."/>
            <person name="Ho J."/>
            <person name="Kim S.-G."/>
        </authorList>
    </citation>
    <scope>NUCLEOTIDE SEQUENCE [LARGE SCALE GENOMIC DNA]</scope>
    <source>
        <strain evidence="6 7">WSW3-B6</strain>
    </source>
</reference>
<protein>
    <submittedName>
        <fullName evidence="6">DUF4870 domain-containing protein</fullName>
    </submittedName>
</protein>
<evidence type="ECO:0000256" key="4">
    <source>
        <dbReference type="ARBA" id="ARBA00023136"/>
    </source>
</evidence>
<evidence type="ECO:0000256" key="3">
    <source>
        <dbReference type="ARBA" id="ARBA00022989"/>
    </source>
</evidence>
<evidence type="ECO:0000256" key="2">
    <source>
        <dbReference type="ARBA" id="ARBA00022692"/>
    </source>
</evidence>
<dbReference type="RefSeq" id="WP_220640724.1">
    <property type="nucleotide sequence ID" value="NZ_CP080429.1"/>
</dbReference>
<evidence type="ECO:0000256" key="5">
    <source>
        <dbReference type="SAM" id="Phobius"/>
    </source>
</evidence>
<dbReference type="Proteomes" id="UP000825381">
    <property type="component" value="Chromosome"/>
</dbReference>
<keyword evidence="3 5" id="KW-1133">Transmembrane helix</keyword>
<evidence type="ECO:0000313" key="6">
    <source>
        <dbReference type="EMBL" id="QYJ68383.1"/>
    </source>
</evidence>
<keyword evidence="7" id="KW-1185">Reference proteome</keyword>
<feature type="transmembrane region" description="Helical" evidence="5">
    <location>
        <begin position="99"/>
        <end position="132"/>
    </location>
</feature>
<accession>A0ABX8VB13</accession>
<evidence type="ECO:0000313" key="7">
    <source>
        <dbReference type="Proteomes" id="UP000825381"/>
    </source>
</evidence>
<keyword evidence="4 5" id="KW-0472">Membrane</keyword>
<keyword evidence="2 5" id="KW-0812">Transmembrane</keyword>
<dbReference type="InterPro" id="IPR019109">
    <property type="entry name" value="MamF_MmsF"/>
</dbReference>
<proteinExistence type="predicted"/>
<dbReference type="Pfam" id="PF09685">
    <property type="entry name" value="MamF_MmsF"/>
    <property type="match status" value="1"/>
</dbReference>
<evidence type="ECO:0000256" key="1">
    <source>
        <dbReference type="ARBA" id="ARBA00004141"/>
    </source>
</evidence>
<sequence length="150" mass="16998">MVTTADKTGATLMQISAFSQYIFPFGNLIFPTIIWSLKRKESEFINENGKRIINFQLSLLLYFMILLIVSVPIILYNIFNGIDVMLLDDGHWVEEQFTVGRITGIAIAAIVSIILLAALKVIEFFLILYAAVKNSNGEVYKFPLTIKFIK</sequence>
<feature type="transmembrane region" description="Helical" evidence="5">
    <location>
        <begin position="21"/>
        <end position="38"/>
    </location>
</feature>
<organism evidence="6 7">
    <name type="scientific">Flavobacterium litorale</name>
    <dbReference type="NCBI Taxonomy" id="2856519"/>
    <lineage>
        <taxon>Bacteria</taxon>
        <taxon>Pseudomonadati</taxon>
        <taxon>Bacteroidota</taxon>
        <taxon>Flavobacteriia</taxon>
        <taxon>Flavobacteriales</taxon>
        <taxon>Flavobacteriaceae</taxon>
        <taxon>Flavobacterium</taxon>
    </lineage>
</organism>
<dbReference type="EMBL" id="CP080429">
    <property type="protein sequence ID" value="QYJ68383.1"/>
    <property type="molecule type" value="Genomic_DNA"/>
</dbReference>
<feature type="transmembrane region" description="Helical" evidence="5">
    <location>
        <begin position="59"/>
        <end position="79"/>
    </location>
</feature>
<comment type="subcellular location">
    <subcellularLocation>
        <location evidence="1">Membrane</location>
        <topology evidence="1">Multi-pass membrane protein</topology>
    </subcellularLocation>
</comment>
<gene>
    <name evidence="6" type="ORF">K1I41_00405</name>
</gene>
<name>A0ABX8VB13_9FLAO</name>